<dbReference type="Proteomes" id="UP000245626">
    <property type="component" value="Unassembled WGS sequence"/>
</dbReference>
<evidence type="ECO:0000313" key="2">
    <source>
        <dbReference type="Proteomes" id="UP000245626"/>
    </source>
</evidence>
<reference evidence="1 2" key="1">
    <citation type="journal article" date="2018" name="Mol. Biol. Evol.">
        <title>Broad Genomic Sampling Reveals a Smut Pathogenic Ancestry of the Fungal Clade Ustilaginomycotina.</title>
        <authorList>
            <person name="Kijpornyongpan T."/>
            <person name="Mondo S.J."/>
            <person name="Barry K."/>
            <person name="Sandor L."/>
            <person name="Lee J."/>
            <person name="Lipzen A."/>
            <person name="Pangilinan J."/>
            <person name="LaButti K."/>
            <person name="Hainaut M."/>
            <person name="Henrissat B."/>
            <person name="Grigoriev I.V."/>
            <person name="Spatafora J.W."/>
            <person name="Aime M.C."/>
        </authorList>
    </citation>
    <scope>NUCLEOTIDE SEQUENCE [LARGE SCALE GENOMIC DNA]</scope>
    <source>
        <strain evidence="1 2">SA 807</strain>
    </source>
</reference>
<keyword evidence="2" id="KW-1185">Reference proteome</keyword>
<evidence type="ECO:0000313" key="1">
    <source>
        <dbReference type="EMBL" id="PWN49559.1"/>
    </source>
</evidence>
<dbReference type="EMBL" id="KZ820034">
    <property type="protein sequence ID" value="PWN49559.1"/>
    <property type="molecule type" value="Genomic_DNA"/>
</dbReference>
<organism evidence="1 2">
    <name type="scientific">Violaceomyces palustris</name>
    <dbReference type="NCBI Taxonomy" id="1673888"/>
    <lineage>
        <taxon>Eukaryota</taxon>
        <taxon>Fungi</taxon>
        <taxon>Dikarya</taxon>
        <taxon>Basidiomycota</taxon>
        <taxon>Ustilaginomycotina</taxon>
        <taxon>Ustilaginomycetes</taxon>
        <taxon>Violaceomycetales</taxon>
        <taxon>Violaceomycetaceae</taxon>
        <taxon>Violaceomyces</taxon>
    </lineage>
</organism>
<gene>
    <name evidence="1" type="ORF">IE53DRAFT_388208</name>
</gene>
<sequence length="410" mass="43737">MFHLHHWFTAVILAVTLDAVSGFWILTQGQLVTERLDPIVSPGKVSSHVHTFVGSNGVSSQPESSYSGSCTTAGVTADMSNYWAPQLYSYKGGKFDSVPLSFVNTYYLNRPGATSEIKAFPKGLKMLAGNAMATSQNPDPQLASAISFMCLDYTNGSEQYGLMPNRSCPQGLRLQVTFPSCWDGVNLDSADHKSHMSYPIGPHPDNGNCPSTHPIKTMTLFYEFVYDTSKIDNTGGSSLILANGDMVGYTLHADFLSGWDTNVLQAAVDQCTSDLYNNLEACPPFKPYIDRSGASSCTTSPKVDEQVLGSLNYLPGCNAPLNGPLKGLPANPSCSGSSTTSTSSTTTSTTKSSGPTSTTSSTSKPTQTNPSKIVTVTVTVTSTVTFTPSPTPANISNKKKIKRIPVRRSA</sequence>
<proteinExistence type="predicted"/>
<protein>
    <submittedName>
        <fullName evidence="1">Uncharacterized protein</fullName>
    </submittedName>
</protein>
<name>A0ACD0NUQ3_9BASI</name>
<accession>A0ACD0NUQ3</accession>